<evidence type="ECO:0000313" key="1">
    <source>
        <dbReference type="EMBL" id="MBD2777352.1"/>
    </source>
</evidence>
<protein>
    <submittedName>
        <fullName evidence="1">Uncharacterized protein</fullName>
    </submittedName>
</protein>
<proteinExistence type="predicted"/>
<name>A0A8J6XW26_9CYAN</name>
<accession>A0A8J6XW26</accession>
<dbReference type="Proteomes" id="UP000629098">
    <property type="component" value="Unassembled WGS sequence"/>
</dbReference>
<dbReference type="EMBL" id="JACXAE010000110">
    <property type="protein sequence ID" value="MBD2777352.1"/>
    <property type="molecule type" value="Genomic_DNA"/>
</dbReference>
<keyword evidence="2" id="KW-1185">Reference proteome</keyword>
<reference evidence="1" key="1">
    <citation type="submission" date="2020-09" db="EMBL/GenBank/DDBJ databases">
        <title>Iningainema tapete sp. nov. (Scytonemataceae, Cyanobacteria) from greenhouses in central Florida (USA) produces two types of nodularin with biosynthetic potential for microcystin-LR and anabaenopeptins.</title>
        <authorList>
            <person name="Berthold D.E."/>
            <person name="Lefler F.W."/>
            <person name="Huang I.-S."/>
            <person name="Abdulla H."/>
            <person name="Zimba P.V."/>
            <person name="Laughinghouse H.D. IV."/>
        </authorList>
    </citation>
    <scope>NUCLEOTIDE SEQUENCE</scope>
    <source>
        <strain evidence="1">BLCCT55</strain>
    </source>
</reference>
<gene>
    <name evidence="1" type="ORF">ICL16_36220</name>
</gene>
<dbReference type="AlphaFoldDB" id="A0A8J6XW26"/>
<comment type="caution">
    <text evidence="1">The sequence shown here is derived from an EMBL/GenBank/DDBJ whole genome shotgun (WGS) entry which is preliminary data.</text>
</comment>
<organism evidence="1 2">
    <name type="scientific">Iningainema tapete BLCC-T55</name>
    <dbReference type="NCBI Taxonomy" id="2748662"/>
    <lineage>
        <taxon>Bacteria</taxon>
        <taxon>Bacillati</taxon>
        <taxon>Cyanobacteriota</taxon>
        <taxon>Cyanophyceae</taxon>
        <taxon>Nostocales</taxon>
        <taxon>Scytonemataceae</taxon>
        <taxon>Iningainema tapete</taxon>
    </lineage>
</organism>
<sequence length="346" mass="40151">MIDPFGFMGSPAIAGLNKFKTEREDYPRLFKAADIIRIKPKTIFLGTSTTDYSLEPNHPGLANLQPAYNSALPAVNMYELMRYFEHTLYNQPELKQVIIGIDAFIFDQYRPNRVDYDEQRLLTNKRSYHDMFNVTFSMNAFLASLKTIGTNLHNSDFQPYAFNGKRNENWFTNSKPAIYRFISSLNRDLPEIITLSDERFNNFKKVIEVCRERNIDVKVFMPPLHASVMAGYVLNDKIKVIEETKRRLVNIIPVWDFSGFNSITIDPVSNNMKNYVDAFHYRREIGNLVLNRLLNFQTQTVPSDFGYLMKPENIDTHFAEIRSQAKNWLKDNSELAKLLQEVGGVK</sequence>
<evidence type="ECO:0000313" key="2">
    <source>
        <dbReference type="Proteomes" id="UP000629098"/>
    </source>
</evidence>